<dbReference type="SMART" id="SM00173">
    <property type="entry name" value="RAS"/>
    <property type="match status" value="1"/>
</dbReference>
<dbReference type="InterPro" id="IPR005225">
    <property type="entry name" value="Small_GTP-bd"/>
</dbReference>
<dbReference type="NCBIfam" id="TIGR00231">
    <property type="entry name" value="small_GTP"/>
    <property type="match status" value="1"/>
</dbReference>
<evidence type="ECO:0000256" key="2">
    <source>
        <dbReference type="ARBA" id="ARBA00023134"/>
    </source>
</evidence>
<dbReference type="RefSeq" id="XP_065643876.1">
    <property type="nucleotide sequence ID" value="XM_065787804.1"/>
</dbReference>
<dbReference type="CDD" id="cd01861">
    <property type="entry name" value="Rab6"/>
    <property type="match status" value="1"/>
</dbReference>
<dbReference type="PROSITE" id="PS51420">
    <property type="entry name" value="RHO"/>
    <property type="match status" value="1"/>
</dbReference>
<evidence type="ECO:0000256" key="1">
    <source>
        <dbReference type="ARBA" id="ARBA00022741"/>
    </source>
</evidence>
<dbReference type="PROSITE" id="PS51421">
    <property type="entry name" value="RAS"/>
    <property type="match status" value="1"/>
</dbReference>
<keyword evidence="3" id="KW-1185">Reference proteome</keyword>
<proteinExistence type="predicted"/>
<dbReference type="GeneID" id="100205159"/>
<sequence length="206" mass="23158">MNLDENVEIKKNKLVFLGEQSVGKTSLITRYMYDSFDSTYQATIGIDFLSKTLAIGDKKIHLQIWDTAGTERFRSLIPNYIRDLSAAVAVYDITSVSSFDQVERSIDDVRKERSDVVIVLCGNKTDLTEKRRVSMEQGARRAKELGVTFMEASAKTGHNVKKLFLHIASALVNEGNSKREKSKPINIIVSPHNEKYIDPDSSYCGC</sequence>
<dbReference type="Gene3D" id="3.40.50.300">
    <property type="entry name" value="P-loop containing nucleotide triphosphate hydrolases"/>
    <property type="match status" value="1"/>
</dbReference>
<reference evidence="4" key="2">
    <citation type="submission" date="2025-08" db="UniProtKB">
        <authorList>
            <consortium name="RefSeq"/>
        </authorList>
    </citation>
    <scope>IDENTIFICATION</scope>
</reference>
<gene>
    <name evidence="4" type="primary">LOC100205159</name>
</gene>
<evidence type="ECO:0000313" key="3">
    <source>
        <dbReference type="Proteomes" id="UP001652625"/>
    </source>
</evidence>
<dbReference type="InterPro" id="IPR027417">
    <property type="entry name" value="P-loop_NTPase"/>
</dbReference>
<evidence type="ECO:0000313" key="4">
    <source>
        <dbReference type="RefSeq" id="XP_065643876.1"/>
    </source>
</evidence>
<dbReference type="PRINTS" id="PR00449">
    <property type="entry name" value="RASTRNSFRMNG"/>
</dbReference>
<dbReference type="Pfam" id="PF00071">
    <property type="entry name" value="Ras"/>
    <property type="match status" value="1"/>
</dbReference>
<dbReference type="SMART" id="SM00175">
    <property type="entry name" value="RAB"/>
    <property type="match status" value="1"/>
</dbReference>
<dbReference type="PANTHER" id="PTHR47977">
    <property type="entry name" value="RAS-RELATED PROTEIN RAB"/>
    <property type="match status" value="1"/>
</dbReference>
<reference evidence="3" key="1">
    <citation type="submission" date="2025-05" db="UniProtKB">
        <authorList>
            <consortium name="RefSeq"/>
        </authorList>
    </citation>
    <scope>NUCLEOTIDE SEQUENCE [LARGE SCALE GENOMIC DNA]</scope>
</reference>
<name>A0ABM4B4Y2_HYDVU</name>
<dbReference type="SMART" id="SM00174">
    <property type="entry name" value="RHO"/>
    <property type="match status" value="1"/>
</dbReference>
<dbReference type="InterPro" id="IPR001806">
    <property type="entry name" value="Small_GTPase"/>
</dbReference>
<dbReference type="PROSITE" id="PS51419">
    <property type="entry name" value="RAB"/>
    <property type="match status" value="1"/>
</dbReference>
<organism evidence="3 4">
    <name type="scientific">Hydra vulgaris</name>
    <name type="common">Hydra</name>
    <name type="synonym">Hydra attenuata</name>
    <dbReference type="NCBI Taxonomy" id="6087"/>
    <lineage>
        <taxon>Eukaryota</taxon>
        <taxon>Metazoa</taxon>
        <taxon>Cnidaria</taxon>
        <taxon>Hydrozoa</taxon>
        <taxon>Hydroidolina</taxon>
        <taxon>Anthoathecata</taxon>
        <taxon>Aplanulata</taxon>
        <taxon>Hydridae</taxon>
        <taxon>Hydra</taxon>
    </lineage>
</organism>
<dbReference type="SMART" id="SM00176">
    <property type="entry name" value="RAN"/>
    <property type="match status" value="1"/>
</dbReference>
<dbReference type="SUPFAM" id="SSF52540">
    <property type="entry name" value="P-loop containing nucleoside triphosphate hydrolases"/>
    <property type="match status" value="1"/>
</dbReference>
<keyword evidence="1" id="KW-0547">Nucleotide-binding</keyword>
<dbReference type="Proteomes" id="UP001652625">
    <property type="component" value="Chromosome 01"/>
</dbReference>
<dbReference type="InterPro" id="IPR050227">
    <property type="entry name" value="Rab"/>
</dbReference>
<protein>
    <submittedName>
        <fullName evidence="4">Ras-related protein rab-6.2 isoform X2</fullName>
    </submittedName>
</protein>
<keyword evidence="2" id="KW-0342">GTP-binding</keyword>
<accession>A0ABM4B4Y2</accession>